<dbReference type="InterPro" id="IPR000515">
    <property type="entry name" value="MetI-like"/>
</dbReference>
<dbReference type="STRING" id="1122930.SAMN02745168_1492"/>
<dbReference type="CDD" id="cd06261">
    <property type="entry name" value="TM_PBP2"/>
    <property type="match status" value="1"/>
</dbReference>
<sequence>MVKYILKRILMAAVTVLLIACITFGLMNMVPGGPFLSEKAPSQAVLDALNEKYGLDQPVIVQLKNYLIHAAQGDFGVSFKMQKNRPVTTIISELFPISAKVGAIALVFAVLIGVPIGCIEAYFRGKAVDNALTVISTIGIAIPTFVVATMLLILFGVVWKVLPTVGLTTWQSYLMPCFSLGLYPMCYVARLTRSSMLDAIGQDYIKTARAKGLPTNRIIFKHALRNSLIPVITYLGPLTAYILTGGFVVEKVFSIGGLGRYFIQSLLNRDYPLIMGTTIFLAIIIVTMNLIVDILYKVVDPRINLTKGVD</sequence>
<keyword evidence="4 7" id="KW-0812">Transmembrane</keyword>
<reference evidence="9 10" key="1">
    <citation type="submission" date="2017-04" db="EMBL/GenBank/DDBJ databases">
        <authorList>
            <person name="Afonso C.L."/>
            <person name="Miller P.J."/>
            <person name="Scott M.A."/>
            <person name="Spackman E."/>
            <person name="Goraichik I."/>
            <person name="Dimitrov K.M."/>
            <person name="Suarez D.L."/>
            <person name="Swayne D.E."/>
        </authorList>
    </citation>
    <scope>NUCLEOTIDE SEQUENCE [LARGE SCALE GENOMIC DNA]</scope>
    <source>
        <strain evidence="9 10">DSM 12816</strain>
    </source>
</reference>
<dbReference type="GO" id="GO:0055085">
    <property type="term" value="P:transmembrane transport"/>
    <property type="evidence" value="ECO:0007669"/>
    <property type="project" value="InterPro"/>
</dbReference>
<feature type="transmembrane region" description="Helical" evidence="7">
    <location>
        <begin position="231"/>
        <end position="253"/>
    </location>
</feature>
<evidence type="ECO:0000256" key="7">
    <source>
        <dbReference type="RuleBase" id="RU363032"/>
    </source>
</evidence>
<evidence type="ECO:0000256" key="1">
    <source>
        <dbReference type="ARBA" id="ARBA00004651"/>
    </source>
</evidence>
<dbReference type="OrthoDB" id="9769919at2"/>
<keyword evidence="6 7" id="KW-0472">Membrane</keyword>
<organism evidence="9 10">
    <name type="scientific">Papillibacter cinnamivorans DSM 12816</name>
    <dbReference type="NCBI Taxonomy" id="1122930"/>
    <lineage>
        <taxon>Bacteria</taxon>
        <taxon>Bacillati</taxon>
        <taxon>Bacillota</taxon>
        <taxon>Clostridia</taxon>
        <taxon>Eubacteriales</taxon>
        <taxon>Oscillospiraceae</taxon>
        <taxon>Papillibacter</taxon>
    </lineage>
</organism>
<comment type="similarity">
    <text evidence="7">Belongs to the binding-protein-dependent transport system permease family.</text>
</comment>
<dbReference type="EMBL" id="FWXW01000003">
    <property type="protein sequence ID" value="SMC55728.1"/>
    <property type="molecule type" value="Genomic_DNA"/>
</dbReference>
<evidence type="ECO:0000256" key="6">
    <source>
        <dbReference type="ARBA" id="ARBA00023136"/>
    </source>
</evidence>
<name>A0A1W2A625_9FIRM</name>
<keyword evidence="3" id="KW-1003">Cell membrane</keyword>
<dbReference type="RefSeq" id="WP_084234097.1">
    <property type="nucleotide sequence ID" value="NZ_FWXW01000003.1"/>
</dbReference>
<dbReference type="SUPFAM" id="SSF161098">
    <property type="entry name" value="MetI-like"/>
    <property type="match status" value="1"/>
</dbReference>
<dbReference type="PROSITE" id="PS51257">
    <property type="entry name" value="PROKAR_LIPOPROTEIN"/>
    <property type="match status" value="1"/>
</dbReference>
<dbReference type="Gene3D" id="1.10.3720.10">
    <property type="entry name" value="MetI-like"/>
    <property type="match status" value="1"/>
</dbReference>
<feature type="domain" description="ABC transmembrane type-1" evidence="8">
    <location>
        <begin position="95"/>
        <end position="296"/>
    </location>
</feature>
<dbReference type="InterPro" id="IPR035906">
    <property type="entry name" value="MetI-like_sf"/>
</dbReference>
<evidence type="ECO:0000259" key="8">
    <source>
        <dbReference type="PROSITE" id="PS50928"/>
    </source>
</evidence>
<keyword evidence="2 7" id="KW-0813">Transport</keyword>
<dbReference type="Pfam" id="PF19300">
    <property type="entry name" value="BPD_transp_1_N"/>
    <property type="match status" value="1"/>
</dbReference>
<evidence type="ECO:0000256" key="5">
    <source>
        <dbReference type="ARBA" id="ARBA00022989"/>
    </source>
</evidence>
<evidence type="ECO:0000256" key="4">
    <source>
        <dbReference type="ARBA" id="ARBA00022692"/>
    </source>
</evidence>
<evidence type="ECO:0000256" key="2">
    <source>
        <dbReference type="ARBA" id="ARBA00022448"/>
    </source>
</evidence>
<keyword evidence="5 7" id="KW-1133">Transmembrane helix</keyword>
<feature type="transmembrane region" description="Helical" evidence="7">
    <location>
        <begin position="170"/>
        <end position="189"/>
    </location>
</feature>
<dbReference type="PROSITE" id="PS50928">
    <property type="entry name" value="ABC_TM1"/>
    <property type="match status" value="1"/>
</dbReference>
<feature type="transmembrane region" description="Helical" evidence="7">
    <location>
        <begin position="135"/>
        <end position="158"/>
    </location>
</feature>
<evidence type="ECO:0000313" key="9">
    <source>
        <dbReference type="EMBL" id="SMC55728.1"/>
    </source>
</evidence>
<dbReference type="GO" id="GO:0005886">
    <property type="term" value="C:plasma membrane"/>
    <property type="evidence" value="ECO:0007669"/>
    <property type="project" value="UniProtKB-SubCell"/>
</dbReference>
<keyword evidence="10" id="KW-1185">Reference proteome</keyword>
<feature type="transmembrane region" description="Helical" evidence="7">
    <location>
        <begin position="273"/>
        <end position="296"/>
    </location>
</feature>
<comment type="subcellular location">
    <subcellularLocation>
        <location evidence="1 7">Cell membrane</location>
        <topology evidence="1 7">Multi-pass membrane protein</topology>
    </subcellularLocation>
</comment>
<feature type="transmembrane region" description="Helical" evidence="7">
    <location>
        <begin position="9"/>
        <end position="30"/>
    </location>
</feature>
<evidence type="ECO:0000313" key="10">
    <source>
        <dbReference type="Proteomes" id="UP000192790"/>
    </source>
</evidence>
<evidence type="ECO:0000256" key="3">
    <source>
        <dbReference type="ARBA" id="ARBA00022475"/>
    </source>
</evidence>
<dbReference type="AlphaFoldDB" id="A0A1W2A625"/>
<dbReference type="InterPro" id="IPR045621">
    <property type="entry name" value="BPD_transp_1_N"/>
</dbReference>
<feature type="transmembrane region" description="Helical" evidence="7">
    <location>
        <begin position="101"/>
        <end position="123"/>
    </location>
</feature>
<dbReference type="PANTHER" id="PTHR30465">
    <property type="entry name" value="INNER MEMBRANE ABC TRANSPORTER"/>
    <property type="match status" value="1"/>
</dbReference>
<dbReference type="PANTHER" id="PTHR30465:SF74">
    <property type="entry name" value="OLIGOPEPTIDE TRANSPORT SYSTEM PERMEASE PROTEIN OPPB"/>
    <property type="match status" value="1"/>
</dbReference>
<dbReference type="Pfam" id="PF00528">
    <property type="entry name" value="BPD_transp_1"/>
    <property type="match status" value="1"/>
</dbReference>
<proteinExistence type="inferred from homology"/>
<gene>
    <name evidence="9" type="ORF">SAMN02745168_1492</name>
</gene>
<protein>
    <submittedName>
        <fullName evidence="9">Oligopeptide transport system permease protein</fullName>
    </submittedName>
</protein>
<accession>A0A1W2A625</accession>
<dbReference type="Proteomes" id="UP000192790">
    <property type="component" value="Unassembled WGS sequence"/>
</dbReference>